<evidence type="ECO:0000259" key="12">
    <source>
        <dbReference type="Pfam" id="PF00828"/>
    </source>
</evidence>
<dbReference type="InterPro" id="IPR021131">
    <property type="entry name" value="Ribosomal_uL15/eL18"/>
</dbReference>
<sequence>MATTKKKTRKLRGHVSHGHGRVGKHRKHPGGRGNAGGQHHHRINFDKYHPGYFGKVGMRNFHLRKNHYYCPVINLDKIWTLVTDETRKKYADVKDRAPVIDVCRAGYHKVLGKGLLPKQPVIVKAKFFSHTAEEKIKKVGGACVLTAFTLMASNQELACIYAALALQDDGVPITGEKIQTILKAAGVEVEAFWAGLYAKALEGVDVKSLISNIGSGMGSGGAATAAATSAAPAAEKAAAPAAEEKKKKEEPKEESDDDMGFGLFD</sequence>
<dbReference type="CDD" id="cd05831">
    <property type="entry name" value="Ribosomal_P1"/>
    <property type="match status" value="1"/>
</dbReference>
<keyword evidence="4 10" id="KW-0689">Ribosomal protein</keyword>
<comment type="function">
    <text evidence="1">Plays an important role in the elongation step of protein synthesis.</text>
</comment>
<dbReference type="SUPFAM" id="SSF52080">
    <property type="entry name" value="Ribosomal proteins L15p and L18e"/>
    <property type="match status" value="1"/>
</dbReference>
<dbReference type="FunFam" id="1.10.10.1410:FF:000001">
    <property type="entry name" value="60S acidic ribosomal protein P1"/>
    <property type="match status" value="1"/>
</dbReference>
<dbReference type="GO" id="GO:0006414">
    <property type="term" value="P:translational elongation"/>
    <property type="evidence" value="ECO:0007669"/>
    <property type="project" value="InterPro"/>
</dbReference>
<dbReference type="Pfam" id="PF00828">
    <property type="entry name" value="Ribosomal_L27A"/>
    <property type="match status" value="1"/>
</dbReference>
<organism evidence="13 14">
    <name type="scientific">Meloidogyne graminicola</name>
    <dbReference type="NCBI Taxonomy" id="189291"/>
    <lineage>
        <taxon>Eukaryota</taxon>
        <taxon>Metazoa</taxon>
        <taxon>Ecdysozoa</taxon>
        <taxon>Nematoda</taxon>
        <taxon>Chromadorea</taxon>
        <taxon>Rhabditida</taxon>
        <taxon>Tylenchina</taxon>
        <taxon>Tylenchomorpha</taxon>
        <taxon>Tylenchoidea</taxon>
        <taxon>Meloidogynidae</taxon>
        <taxon>Meloidogyninae</taxon>
        <taxon>Meloidogyne</taxon>
    </lineage>
</organism>
<evidence type="ECO:0000256" key="5">
    <source>
        <dbReference type="ARBA" id="ARBA00023274"/>
    </source>
</evidence>
<dbReference type="OrthoDB" id="61900at2759"/>
<feature type="compositionally biased region" description="Basic and acidic residues" evidence="11">
    <location>
        <begin position="242"/>
        <end position="251"/>
    </location>
</feature>
<evidence type="ECO:0000256" key="8">
    <source>
        <dbReference type="ARBA" id="ARBA00041116"/>
    </source>
</evidence>
<feature type="region of interest" description="Disordered" evidence="11">
    <location>
        <begin position="233"/>
        <end position="265"/>
    </location>
</feature>
<dbReference type="Pfam" id="PF00428">
    <property type="entry name" value="Ribosomal_60s"/>
    <property type="match status" value="1"/>
</dbReference>
<dbReference type="GO" id="GO:0022625">
    <property type="term" value="C:cytosolic large ribosomal subunit"/>
    <property type="evidence" value="ECO:0007669"/>
    <property type="project" value="TreeGrafter"/>
</dbReference>
<keyword evidence="14" id="KW-1185">Reference proteome</keyword>
<comment type="similarity">
    <text evidence="3 10">Belongs to the universal ribosomal protein uL15 family.</text>
</comment>
<gene>
    <name evidence="13" type="ORF">Mgra_00004426</name>
</gene>
<feature type="domain" description="Large ribosomal subunit protein uL15/eL18" evidence="12">
    <location>
        <begin position="72"/>
        <end position="144"/>
    </location>
</feature>
<evidence type="ECO:0000256" key="2">
    <source>
        <dbReference type="ARBA" id="ARBA00005436"/>
    </source>
</evidence>
<dbReference type="PROSITE" id="PS00475">
    <property type="entry name" value="RIBOSOMAL_L15"/>
    <property type="match status" value="1"/>
</dbReference>
<keyword evidence="5 10" id="KW-0687">Ribonucleoprotein</keyword>
<accession>A0A8S9ZRR7</accession>
<dbReference type="FunFam" id="3.100.10.10:FF:000002">
    <property type="entry name" value="60S ribosomal protein L27a"/>
    <property type="match status" value="1"/>
</dbReference>
<comment type="caution">
    <text evidence="13">The sequence shown here is derived from an EMBL/GenBank/DDBJ whole genome shotgun (WGS) entry which is preliminary data.</text>
</comment>
<name>A0A8S9ZRR7_9BILA</name>
<feature type="compositionally biased region" description="Basic residues" evidence="11">
    <location>
        <begin position="1"/>
        <end position="30"/>
    </location>
</feature>
<dbReference type="HAMAP" id="MF_01341">
    <property type="entry name" value="Ribosomal_uL15"/>
    <property type="match status" value="1"/>
</dbReference>
<evidence type="ECO:0000313" key="14">
    <source>
        <dbReference type="Proteomes" id="UP000605970"/>
    </source>
</evidence>
<dbReference type="Proteomes" id="UP000605970">
    <property type="component" value="Unassembled WGS sequence"/>
</dbReference>
<dbReference type="EMBL" id="JABEBT010000033">
    <property type="protein sequence ID" value="KAF7636167.1"/>
    <property type="molecule type" value="Genomic_DNA"/>
</dbReference>
<dbReference type="PANTHER" id="PTHR11721">
    <property type="entry name" value="60S RIBOSOMAL PROTEIN L27A"/>
    <property type="match status" value="1"/>
</dbReference>
<dbReference type="InterPro" id="IPR038716">
    <property type="entry name" value="P1/P2_N_sf"/>
</dbReference>
<reference evidence="13" key="1">
    <citation type="journal article" date="2020" name="Ecol. Evol.">
        <title>Genome structure and content of the rice root-knot nematode (Meloidogyne graminicola).</title>
        <authorList>
            <person name="Phan N.T."/>
            <person name="Danchin E.G.J."/>
            <person name="Klopp C."/>
            <person name="Perfus-Barbeoch L."/>
            <person name="Kozlowski D.K."/>
            <person name="Koutsovoulos G.D."/>
            <person name="Lopez-Roques C."/>
            <person name="Bouchez O."/>
            <person name="Zahm M."/>
            <person name="Besnard G."/>
            <person name="Bellafiore S."/>
        </authorList>
    </citation>
    <scope>NUCLEOTIDE SEQUENCE</scope>
    <source>
        <strain evidence="13">VN-18</strain>
    </source>
</reference>
<dbReference type="GO" id="GO:0003735">
    <property type="term" value="F:structural constituent of ribosome"/>
    <property type="evidence" value="ECO:0007669"/>
    <property type="project" value="InterPro"/>
</dbReference>
<evidence type="ECO:0000313" key="13">
    <source>
        <dbReference type="EMBL" id="KAF7636167.1"/>
    </source>
</evidence>
<evidence type="ECO:0000256" key="1">
    <source>
        <dbReference type="ARBA" id="ARBA00003362"/>
    </source>
</evidence>
<evidence type="ECO:0000256" key="3">
    <source>
        <dbReference type="ARBA" id="ARBA00007320"/>
    </source>
</evidence>
<proteinExistence type="inferred from homology"/>
<evidence type="ECO:0000256" key="7">
    <source>
        <dbReference type="ARBA" id="ARBA00035527"/>
    </source>
</evidence>
<evidence type="ECO:0000256" key="9">
    <source>
        <dbReference type="ARBA" id="ARBA00042918"/>
    </source>
</evidence>
<comment type="similarity">
    <text evidence="2">Belongs to the eukaryotic ribosomal protein P1/P2 family.</text>
</comment>
<dbReference type="InterPro" id="IPR030878">
    <property type="entry name" value="Ribosomal_uL15"/>
</dbReference>
<evidence type="ECO:0000256" key="11">
    <source>
        <dbReference type="SAM" id="MobiDB-lite"/>
    </source>
</evidence>
<dbReference type="AlphaFoldDB" id="A0A8S9ZRR7"/>
<dbReference type="Gene3D" id="1.10.10.1410">
    <property type="match status" value="1"/>
</dbReference>
<feature type="region of interest" description="Disordered" evidence="11">
    <location>
        <begin position="1"/>
        <end position="41"/>
    </location>
</feature>
<dbReference type="Gene3D" id="3.100.10.10">
    <property type="match status" value="1"/>
</dbReference>
<dbReference type="InterPro" id="IPR027386">
    <property type="entry name" value="Rbsml_uL15_N"/>
</dbReference>
<dbReference type="InterPro" id="IPR036227">
    <property type="entry name" value="Ribosomal_uL15/eL18_sf"/>
</dbReference>
<evidence type="ECO:0000256" key="4">
    <source>
        <dbReference type="ARBA" id="ARBA00022980"/>
    </source>
</evidence>
<dbReference type="HAMAP" id="MF_01478">
    <property type="entry name" value="Ribosomal_L12_arch"/>
    <property type="match status" value="1"/>
</dbReference>
<protein>
    <recommendedName>
        <fullName evidence="8">Large ribosomal subunit protein P1</fullName>
    </recommendedName>
    <alternativeName>
        <fullName evidence="9">60S acidic ribosomal protein P1</fullName>
    </alternativeName>
    <alternativeName>
        <fullName evidence="7">60S ribosomal protein L27a</fullName>
    </alternativeName>
    <alternativeName>
        <fullName evidence="6">Large ribosomal subunit protein uL15</fullName>
    </alternativeName>
</protein>
<dbReference type="Gene3D" id="4.10.990.10">
    <property type="match status" value="1"/>
</dbReference>
<evidence type="ECO:0000256" key="6">
    <source>
        <dbReference type="ARBA" id="ARBA00035200"/>
    </source>
</evidence>
<dbReference type="PANTHER" id="PTHR11721:SF3">
    <property type="entry name" value="LARGE RIBOSOMAL SUBUNIT PROTEIN UL15"/>
    <property type="match status" value="1"/>
</dbReference>
<evidence type="ECO:0000256" key="10">
    <source>
        <dbReference type="RuleBase" id="RU003888"/>
    </source>
</evidence>
<dbReference type="InterPro" id="IPR027534">
    <property type="entry name" value="Ribosomal_P1/P2"/>
</dbReference>
<dbReference type="InterPro" id="IPR001196">
    <property type="entry name" value="Ribosomal_uL15_CS"/>
</dbReference>